<evidence type="ECO:0000256" key="1">
    <source>
        <dbReference type="SAM" id="MobiDB-lite"/>
    </source>
</evidence>
<feature type="region of interest" description="Disordered" evidence="1">
    <location>
        <begin position="1"/>
        <end position="36"/>
    </location>
</feature>
<dbReference type="EMBL" id="LCBQ01000027">
    <property type="protein sequence ID" value="KKS12957.1"/>
    <property type="molecule type" value="Genomic_DNA"/>
</dbReference>
<proteinExistence type="predicted"/>
<comment type="caution">
    <text evidence="2">The sequence shown here is derived from an EMBL/GenBank/DDBJ whole genome shotgun (WGS) entry which is preliminary data.</text>
</comment>
<feature type="compositionally biased region" description="Basic and acidic residues" evidence="1">
    <location>
        <begin position="1"/>
        <end position="23"/>
    </location>
</feature>
<evidence type="ECO:0000313" key="2">
    <source>
        <dbReference type="EMBL" id="KKS12957.1"/>
    </source>
</evidence>
<name>A0A0G0WLH2_9BACT</name>
<organism evidence="2 3">
    <name type="scientific">Candidatus Yanofskybacteria bacterium GW2011_GWA1_41_6</name>
    <dbReference type="NCBI Taxonomy" id="1619020"/>
    <lineage>
        <taxon>Bacteria</taxon>
        <taxon>Candidatus Yanofskyibacteriota</taxon>
    </lineage>
</organism>
<dbReference type="Proteomes" id="UP000034380">
    <property type="component" value="Unassembled WGS sequence"/>
</dbReference>
<protein>
    <submittedName>
        <fullName evidence="2">Uncharacterized protein</fullName>
    </submittedName>
</protein>
<reference evidence="2 3" key="1">
    <citation type="journal article" date="2015" name="Nature">
        <title>rRNA introns, odd ribosomes, and small enigmatic genomes across a large radiation of phyla.</title>
        <authorList>
            <person name="Brown C.T."/>
            <person name="Hug L.A."/>
            <person name="Thomas B.C."/>
            <person name="Sharon I."/>
            <person name="Castelle C.J."/>
            <person name="Singh A."/>
            <person name="Wilkins M.J."/>
            <person name="Williams K.H."/>
            <person name="Banfield J.F."/>
        </authorList>
    </citation>
    <scope>NUCLEOTIDE SEQUENCE [LARGE SCALE GENOMIC DNA]</scope>
</reference>
<accession>A0A0G0WLH2</accession>
<gene>
    <name evidence="2" type="ORF">UU70_C0027G0006</name>
</gene>
<evidence type="ECO:0000313" key="3">
    <source>
        <dbReference type="Proteomes" id="UP000034380"/>
    </source>
</evidence>
<sequence>MEKLPKIESSDTTQDKLPQKPTDEPEIQTWEDEGGVVKAEKSSKKEVIIKELRAQKKEKMNLLHLSIQNLDRGEPIDEFRDETRKVVYFDEGNQQYFIEKRGKRKTIGIGDIMSDYAWGIKYVPDGEMIEPAYRALAKRILTNETRRDIESIYDKELIKILKSAEITGRQPLRLIERNWKKWEHGPKGEGAMFIGLIAETVVRELLNRATSNQKLGFVILRANTVEDSIYKYDFKIRVYQKNRGVKIKQGDTEHGVKKSGTGIQFGLVKPRYARKKARIIGEVKEKFRDKLPVDDILLITFQTDEFGRAFNEWLDLDKPPGGPEQFLSRNLKIEILKAVTKDLVEISDKEIEKIFPKEGV</sequence>
<feature type="compositionally biased region" description="Acidic residues" evidence="1">
    <location>
        <begin position="24"/>
        <end position="34"/>
    </location>
</feature>
<dbReference type="AlphaFoldDB" id="A0A0G0WLH2"/>